<dbReference type="Proteomes" id="UP000242287">
    <property type="component" value="Unassembled WGS sequence"/>
</dbReference>
<feature type="transmembrane region" description="Helical" evidence="2">
    <location>
        <begin position="132"/>
        <end position="153"/>
    </location>
</feature>
<feature type="transmembrane region" description="Helical" evidence="2">
    <location>
        <begin position="34"/>
        <end position="52"/>
    </location>
</feature>
<gene>
    <name evidence="4" type="ORF">AMATHDRAFT_136769</name>
</gene>
<keyword evidence="2" id="KW-0472">Membrane</keyword>
<keyword evidence="5" id="KW-1185">Reference proteome</keyword>
<organism evidence="4 5">
    <name type="scientific">Amanita thiersii Skay4041</name>
    <dbReference type="NCBI Taxonomy" id="703135"/>
    <lineage>
        <taxon>Eukaryota</taxon>
        <taxon>Fungi</taxon>
        <taxon>Dikarya</taxon>
        <taxon>Basidiomycota</taxon>
        <taxon>Agaricomycotina</taxon>
        <taxon>Agaricomycetes</taxon>
        <taxon>Agaricomycetidae</taxon>
        <taxon>Agaricales</taxon>
        <taxon>Pluteineae</taxon>
        <taxon>Amanitaceae</taxon>
        <taxon>Amanita</taxon>
    </lineage>
</organism>
<feature type="transmembrane region" description="Helical" evidence="2">
    <location>
        <begin position="64"/>
        <end position="81"/>
    </location>
</feature>
<protein>
    <recommendedName>
        <fullName evidence="3">VanZ-like domain-containing protein</fullName>
    </recommendedName>
</protein>
<reference evidence="4 5" key="1">
    <citation type="submission" date="2014-02" db="EMBL/GenBank/DDBJ databases">
        <title>Transposable element dynamics among asymbiotic and ectomycorrhizal Amanita fungi.</title>
        <authorList>
            <consortium name="DOE Joint Genome Institute"/>
            <person name="Hess J."/>
            <person name="Skrede I."/>
            <person name="Wolfe B."/>
            <person name="LaButti K."/>
            <person name="Ohm R.A."/>
            <person name="Grigoriev I.V."/>
            <person name="Pringle A."/>
        </authorList>
    </citation>
    <scope>NUCLEOTIDE SEQUENCE [LARGE SCALE GENOMIC DNA]</scope>
    <source>
        <strain evidence="4 5">SKay4041</strain>
    </source>
</reference>
<dbReference type="EMBL" id="KZ301972">
    <property type="protein sequence ID" value="PFH53861.1"/>
    <property type="molecule type" value="Genomic_DNA"/>
</dbReference>
<evidence type="ECO:0000313" key="5">
    <source>
        <dbReference type="Proteomes" id="UP000242287"/>
    </source>
</evidence>
<name>A0A2A9NZ56_9AGAR</name>
<feature type="domain" description="VanZ-like" evidence="3">
    <location>
        <begin position="61"/>
        <end position="147"/>
    </location>
</feature>
<proteinExistence type="predicted"/>
<accession>A0A2A9NZ56</accession>
<sequence length="254" mass="29048">MNPGKLAHRASRAVMKSHRFRISKSSLPIRLRPWFLIFTCIIMTILALLGFTNFARALPINDKILHFLCFAFATGVFYFIIDVEEEARRVWFWRHLATTVTTVICFFCGGILSEVVQSFLPPQYKEFDIGDVIANLLGSLIGILVAVQIDRYYRYRKEISRLYRPLDTGNLSDMEDDEDSTQLLPIHNNSVISGPKWNHKSRRLADIWDEREELFGIGPDSDSEDNDATGSRIEHASVPASDRRQIPKITVTDA</sequence>
<dbReference type="Pfam" id="PF04892">
    <property type="entry name" value="VanZ"/>
    <property type="match status" value="1"/>
</dbReference>
<evidence type="ECO:0000256" key="2">
    <source>
        <dbReference type="SAM" id="Phobius"/>
    </source>
</evidence>
<dbReference type="PANTHER" id="PTHR28008">
    <property type="entry name" value="DOMAIN PROTEIN, PUTATIVE (AFU_ORTHOLOGUE AFUA_3G10980)-RELATED"/>
    <property type="match status" value="1"/>
</dbReference>
<keyword evidence="2" id="KW-1133">Transmembrane helix</keyword>
<dbReference type="InterPro" id="IPR006976">
    <property type="entry name" value="VanZ-like"/>
</dbReference>
<evidence type="ECO:0000256" key="1">
    <source>
        <dbReference type="SAM" id="MobiDB-lite"/>
    </source>
</evidence>
<feature type="region of interest" description="Disordered" evidence="1">
    <location>
        <begin position="215"/>
        <end position="254"/>
    </location>
</feature>
<evidence type="ECO:0000313" key="4">
    <source>
        <dbReference type="EMBL" id="PFH53861.1"/>
    </source>
</evidence>
<feature type="transmembrane region" description="Helical" evidence="2">
    <location>
        <begin position="93"/>
        <end position="112"/>
    </location>
</feature>
<keyword evidence="2" id="KW-0812">Transmembrane</keyword>
<evidence type="ECO:0000259" key="3">
    <source>
        <dbReference type="Pfam" id="PF04892"/>
    </source>
</evidence>
<dbReference type="AlphaFoldDB" id="A0A2A9NZ56"/>
<dbReference type="PANTHER" id="PTHR28008:SF1">
    <property type="entry name" value="DOMAIN PROTEIN, PUTATIVE (AFU_ORTHOLOGUE AFUA_3G10980)-RELATED"/>
    <property type="match status" value="1"/>
</dbReference>
<dbReference type="OrthoDB" id="63581at2759"/>